<protein>
    <submittedName>
        <fullName evidence="1">Uncharacterized protein</fullName>
    </submittedName>
</protein>
<gene>
    <name evidence="1" type="ORF">K488DRAFT_68518</name>
</gene>
<evidence type="ECO:0000313" key="2">
    <source>
        <dbReference type="Proteomes" id="UP000814128"/>
    </source>
</evidence>
<organism evidence="1 2">
    <name type="scientific">Vararia minispora EC-137</name>
    <dbReference type="NCBI Taxonomy" id="1314806"/>
    <lineage>
        <taxon>Eukaryota</taxon>
        <taxon>Fungi</taxon>
        <taxon>Dikarya</taxon>
        <taxon>Basidiomycota</taxon>
        <taxon>Agaricomycotina</taxon>
        <taxon>Agaricomycetes</taxon>
        <taxon>Russulales</taxon>
        <taxon>Lachnocladiaceae</taxon>
        <taxon>Vararia</taxon>
    </lineage>
</organism>
<sequence>MKRRVLTFSRHLLSVRVAALPPTVMQLQGLDQEDAWTTFLRSRLVSTDNVSLQSERGTVTCARATLEGELAVAKRAVCELARRRNALIPVSILPSDVLALIFEICIEAGIPERETSSWGIKPDRSIPTCLELSHVCNVWRSTVLGYPTLWRRIPFSVKDLLLETWLSHTKTAPLVLRYIHAGSSPPYVQKRDYAGLLRELMSHFPSPIVDLLQCLSSAQRLMLLHLSWCFPLSPDTSEADYPTVELRQLTNFELESSSRACETVWHALKMPITTRVKINTGTLECPIFSSNVSRFIPLILPRLRPISETDSRRIRYLSVTDRPSFILQASVGAAPLWLLEPTEHPQCDVKLNDLVTRLLASDFISLLQGFPCDFLCRLDIVSSVIVPPEVWRTLLLGAQQLETIFIAGPIAAGFCKALHFPEDPLLPSLRTLGLRDMPLHVLYQGQPLHKVLLDILVHRQRAGVGITFLSLEDCSAQMDWVDLYCKIEGLQVDWNEHESELDTDFDDDEEE</sequence>
<proteinExistence type="predicted"/>
<accession>A0ACB8QU41</accession>
<comment type="caution">
    <text evidence="1">The sequence shown here is derived from an EMBL/GenBank/DDBJ whole genome shotgun (WGS) entry which is preliminary data.</text>
</comment>
<reference evidence="1" key="2">
    <citation type="journal article" date="2022" name="New Phytol.">
        <title>Evolutionary transition to the ectomycorrhizal habit in the genomes of a hyperdiverse lineage of mushroom-forming fungi.</title>
        <authorList>
            <person name="Looney B."/>
            <person name="Miyauchi S."/>
            <person name="Morin E."/>
            <person name="Drula E."/>
            <person name="Courty P.E."/>
            <person name="Kohler A."/>
            <person name="Kuo A."/>
            <person name="LaButti K."/>
            <person name="Pangilinan J."/>
            <person name="Lipzen A."/>
            <person name="Riley R."/>
            <person name="Andreopoulos W."/>
            <person name="He G."/>
            <person name="Johnson J."/>
            <person name="Nolan M."/>
            <person name="Tritt A."/>
            <person name="Barry K.W."/>
            <person name="Grigoriev I.V."/>
            <person name="Nagy L.G."/>
            <person name="Hibbett D."/>
            <person name="Henrissat B."/>
            <person name="Matheny P.B."/>
            <person name="Labbe J."/>
            <person name="Martin F.M."/>
        </authorList>
    </citation>
    <scope>NUCLEOTIDE SEQUENCE</scope>
    <source>
        <strain evidence="1">EC-137</strain>
    </source>
</reference>
<name>A0ACB8QU41_9AGAM</name>
<evidence type="ECO:0000313" key="1">
    <source>
        <dbReference type="EMBL" id="KAI0035359.1"/>
    </source>
</evidence>
<dbReference type="EMBL" id="MU273486">
    <property type="protein sequence ID" value="KAI0035359.1"/>
    <property type="molecule type" value="Genomic_DNA"/>
</dbReference>
<reference evidence="1" key="1">
    <citation type="submission" date="2021-02" db="EMBL/GenBank/DDBJ databases">
        <authorList>
            <consortium name="DOE Joint Genome Institute"/>
            <person name="Ahrendt S."/>
            <person name="Looney B.P."/>
            <person name="Miyauchi S."/>
            <person name="Morin E."/>
            <person name="Drula E."/>
            <person name="Courty P.E."/>
            <person name="Chicoki N."/>
            <person name="Fauchery L."/>
            <person name="Kohler A."/>
            <person name="Kuo A."/>
            <person name="Labutti K."/>
            <person name="Pangilinan J."/>
            <person name="Lipzen A."/>
            <person name="Riley R."/>
            <person name="Andreopoulos W."/>
            <person name="He G."/>
            <person name="Johnson J."/>
            <person name="Barry K.W."/>
            <person name="Grigoriev I.V."/>
            <person name="Nagy L."/>
            <person name="Hibbett D."/>
            <person name="Henrissat B."/>
            <person name="Matheny P.B."/>
            <person name="Labbe J."/>
            <person name="Martin F."/>
        </authorList>
    </citation>
    <scope>NUCLEOTIDE SEQUENCE</scope>
    <source>
        <strain evidence="1">EC-137</strain>
    </source>
</reference>
<dbReference type="Proteomes" id="UP000814128">
    <property type="component" value="Unassembled WGS sequence"/>
</dbReference>
<keyword evidence="2" id="KW-1185">Reference proteome</keyword>